<dbReference type="EMBL" id="HBGO01018925">
    <property type="protein sequence ID" value="CAD9340840.1"/>
    <property type="molecule type" value="Transcribed_RNA"/>
</dbReference>
<sequence length="150" mass="16864">MSIISRDFLTLISFAFGTPRKMAETGYDPRRSRVSEDTLNDFLRGKITGEITEVPGIGPAAAKRLAEGDDDDRVTNTWQLIGKFMMLKGPDDDEHKVGPGEHMQKFWHWLAEKEIKSHRSAIVKAIAEKMNQMMPGIYDADAYGSDSDDE</sequence>
<accession>A0A7S1ZJR7</accession>
<reference evidence="1" key="1">
    <citation type="submission" date="2021-01" db="EMBL/GenBank/DDBJ databases">
        <authorList>
            <person name="Corre E."/>
            <person name="Pelletier E."/>
            <person name="Niang G."/>
            <person name="Scheremetjew M."/>
            <person name="Finn R."/>
            <person name="Kale V."/>
            <person name="Holt S."/>
            <person name="Cochrane G."/>
            <person name="Meng A."/>
            <person name="Brown T."/>
            <person name="Cohen L."/>
        </authorList>
    </citation>
    <scope>NUCLEOTIDE SEQUENCE</scope>
    <source>
        <strain evidence="1">Grunow 1884</strain>
    </source>
</reference>
<proteinExistence type="predicted"/>
<organism evidence="1">
    <name type="scientific">Trieres chinensis</name>
    <name type="common">Marine centric diatom</name>
    <name type="synonym">Odontella sinensis</name>
    <dbReference type="NCBI Taxonomy" id="1514140"/>
    <lineage>
        <taxon>Eukaryota</taxon>
        <taxon>Sar</taxon>
        <taxon>Stramenopiles</taxon>
        <taxon>Ochrophyta</taxon>
        <taxon>Bacillariophyta</taxon>
        <taxon>Mediophyceae</taxon>
        <taxon>Biddulphiophycidae</taxon>
        <taxon>Eupodiscales</taxon>
        <taxon>Parodontellaceae</taxon>
        <taxon>Trieres</taxon>
    </lineage>
</organism>
<dbReference type="AlphaFoldDB" id="A0A7S1ZJR7"/>
<evidence type="ECO:0000313" key="1">
    <source>
        <dbReference type="EMBL" id="CAD9340840.1"/>
    </source>
</evidence>
<gene>
    <name evidence="1" type="ORF">OSIN01602_LOCUS10858</name>
</gene>
<name>A0A7S1ZJR7_TRICV</name>
<protein>
    <submittedName>
        <fullName evidence="1">Uncharacterized protein</fullName>
    </submittedName>
</protein>